<proteinExistence type="predicted"/>
<organism evidence="1 2">
    <name type="scientific">Vibrio mediterranei</name>
    <dbReference type="NCBI Taxonomy" id="689"/>
    <lineage>
        <taxon>Bacteria</taxon>
        <taxon>Pseudomonadati</taxon>
        <taxon>Pseudomonadota</taxon>
        <taxon>Gammaproteobacteria</taxon>
        <taxon>Vibrionales</taxon>
        <taxon>Vibrionaceae</taxon>
        <taxon>Vibrio</taxon>
    </lineage>
</organism>
<dbReference type="RefSeq" id="WP_124940916.1">
    <property type="nucleotide sequence ID" value="NZ_CP033577.1"/>
</dbReference>
<dbReference type="AlphaFoldDB" id="A0A3G4VDM7"/>
<dbReference type="Proteomes" id="UP000279760">
    <property type="component" value="Chromosome 1"/>
</dbReference>
<name>A0A3G4VDM7_9VIBR</name>
<dbReference type="EMBL" id="CP033577">
    <property type="protein sequence ID" value="AYV22495.1"/>
    <property type="molecule type" value="Genomic_DNA"/>
</dbReference>
<sequence length="96" mass="11195">MSPHTHKKIMAVMSSYLKRGIPFRKKQVRRLLAILDNIFLHEPNVGESLEKVGRRQIIGYWNRTQSESTAVRFEKYQILKLFFSAAGLRGKVPKPR</sequence>
<evidence type="ECO:0000313" key="2">
    <source>
        <dbReference type="Proteomes" id="UP000279760"/>
    </source>
</evidence>
<evidence type="ECO:0000313" key="1">
    <source>
        <dbReference type="EMBL" id="AYV22495.1"/>
    </source>
</evidence>
<protein>
    <submittedName>
        <fullName evidence="1">Uncharacterized protein</fullName>
    </submittedName>
</protein>
<reference evidence="1 2" key="1">
    <citation type="submission" date="2018-11" db="EMBL/GenBank/DDBJ databases">
        <title>Complete Genome Sequence of Vbrio mediterranei 117-T6: a Potential Pathogen Bacteria Isolated from the Conchocelis of Pyropia.</title>
        <authorList>
            <person name="Liu Q."/>
        </authorList>
    </citation>
    <scope>NUCLEOTIDE SEQUENCE [LARGE SCALE GENOMIC DNA]</scope>
    <source>
        <strain evidence="1 2">117-T6</strain>
    </source>
</reference>
<gene>
    <name evidence="1" type="ORF">ECB94_15150</name>
</gene>
<accession>A0A3G4VDM7</accession>